<organism evidence="1 2">
    <name type="scientific">Candidatus Saganbacteria bacterium CG08_land_8_20_14_0_20_45_16</name>
    <dbReference type="NCBI Taxonomy" id="2014293"/>
    <lineage>
        <taxon>Bacteria</taxon>
        <taxon>Bacillati</taxon>
        <taxon>Saganbacteria</taxon>
    </lineage>
</organism>
<evidence type="ECO:0000313" key="2">
    <source>
        <dbReference type="Proteomes" id="UP000231343"/>
    </source>
</evidence>
<proteinExistence type="predicted"/>
<dbReference type="AlphaFoldDB" id="A0A2H0XXL3"/>
<dbReference type="Proteomes" id="UP000231343">
    <property type="component" value="Unassembled WGS sequence"/>
</dbReference>
<dbReference type="EMBL" id="PEYM01000082">
    <property type="protein sequence ID" value="PIS29505.1"/>
    <property type="molecule type" value="Genomic_DNA"/>
</dbReference>
<name>A0A2H0XXL3_UNCSA</name>
<evidence type="ECO:0000313" key="1">
    <source>
        <dbReference type="EMBL" id="PIS29505.1"/>
    </source>
</evidence>
<sequence>MFSKIAPHLVPLRSTPPRQGKKYAPSLLDHHQFHHSNEEYLTPALDPTQNQQGYFLKGHFVPVCRADQPMSLSPMRISEVAALLLEQTFGSADKEEEVFCGEWGMPENKSPGRVFWDTSADRIIVQTAEGITIGVKGTNVVEAAVLLPHLARSLQREPLRHVPEGFSTVVAGIEDGIIWSRAASPLNIETSLPNLDHVDHFALQTIIDAAIDRALANRL</sequence>
<gene>
    <name evidence="1" type="ORF">COT42_05125</name>
</gene>
<protein>
    <submittedName>
        <fullName evidence="1">Uncharacterized protein</fullName>
    </submittedName>
</protein>
<accession>A0A2H0XXL3</accession>
<comment type="caution">
    <text evidence="1">The sequence shown here is derived from an EMBL/GenBank/DDBJ whole genome shotgun (WGS) entry which is preliminary data.</text>
</comment>
<reference evidence="1 2" key="1">
    <citation type="submission" date="2017-09" db="EMBL/GenBank/DDBJ databases">
        <title>Depth-based differentiation of microbial function through sediment-hosted aquifers and enrichment of novel symbionts in the deep terrestrial subsurface.</title>
        <authorList>
            <person name="Probst A.J."/>
            <person name="Ladd B."/>
            <person name="Jarett J.K."/>
            <person name="Geller-Mcgrath D.E."/>
            <person name="Sieber C.M."/>
            <person name="Emerson J.B."/>
            <person name="Anantharaman K."/>
            <person name="Thomas B.C."/>
            <person name="Malmstrom R."/>
            <person name="Stieglmeier M."/>
            <person name="Klingl A."/>
            <person name="Woyke T."/>
            <person name="Ryan C.M."/>
            <person name="Banfield J.F."/>
        </authorList>
    </citation>
    <scope>NUCLEOTIDE SEQUENCE [LARGE SCALE GENOMIC DNA]</scope>
    <source>
        <strain evidence="1">CG08_land_8_20_14_0_20_45_16</strain>
    </source>
</reference>